<dbReference type="Proteomes" id="UP000220840">
    <property type="component" value="Unassembled WGS sequence"/>
</dbReference>
<protein>
    <submittedName>
        <fullName evidence="1">Uncharacterized protein</fullName>
    </submittedName>
</protein>
<dbReference type="AlphaFoldDB" id="A0A2A7MKW8"/>
<sequence length="85" mass="9925">MILVNCVWRQSDIVTVIENIKIEDNYVFKLQKIEGMRMFFESLINDDKKGMMMVKRAIKTIPGYQALFINIVPVVNSSVFEGYFL</sequence>
<evidence type="ECO:0000313" key="2">
    <source>
        <dbReference type="Proteomes" id="UP000220840"/>
    </source>
</evidence>
<keyword evidence="2" id="KW-1185">Reference proteome</keyword>
<accession>A0A2A7MKW8</accession>
<comment type="caution">
    <text evidence="1">The sequence shown here is derived from an EMBL/GenBank/DDBJ whole genome shotgun (WGS) entry which is preliminary data.</text>
</comment>
<dbReference type="OrthoDB" id="2881498at2"/>
<proteinExistence type="predicted"/>
<reference evidence="1 2" key="1">
    <citation type="submission" date="2017-10" db="EMBL/GenBank/DDBJ databases">
        <title>Effective Description of Clostridium neonatale sp. nov. linked to necrotizing enterocolitis in neonates and a clarification of species assignable to the genus Clostridium (Prazmowski 1880) emend. Lawson and Rainey 2016.</title>
        <authorList>
            <person name="Bernard K."/>
            <person name="Burdz T."/>
            <person name="Wiebe D."/>
            <person name="Balcewich B."/>
            <person name="Alfa M."/>
            <person name="Bernier A.-M."/>
        </authorList>
    </citation>
    <scope>NUCLEOTIDE SEQUENCE [LARGE SCALE GENOMIC DNA]</scope>
    <source>
        <strain evidence="1 2">LCDC99A005</strain>
    </source>
</reference>
<evidence type="ECO:0000313" key="1">
    <source>
        <dbReference type="EMBL" id="PEG32344.1"/>
    </source>
</evidence>
<organism evidence="1 2">
    <name type="scientific">Clostridium neonatale</name>
    <dbReference type="NCBI Taxonomy" id="137838"/>
    <lineage>
        <taxon>Bacteria</taxon>
        <taxon>Bacillati</taxon>
        <taxon>Bacillota</taxon>
        <taxon>Clostridia</taxon>
        <taxon>Eubacteriales</taxon>
        <taxon>Clostridiaceae</taxon>
        <taxon>Clostridium</taxon>
    </lineage>
</organism>
<gene>
    <name evidence="1" type="ORF">CQ394_11815</name>
</gene>
<dbReference type="RefSeq" id="WP_058296489.1">
    <property type="nucleotide sequence ID" value="NZ_CAMRXG010000061.1"/>
</dbReference>
<name>A0A2A7MKW8_9CLOT</name>
<dbReference type="EMBL" id="PDCJ01000001">
    <property type="protein sequence ID" value="PEG32344.1"/>
    <property type="molecule type" value="Genomic_DNA"/>
</dbReference>